<keyword evidence="1" id="KW-0233">DNA recombination</keyword>
<evidence type="ECO:0000259" key="2">
    <source>
        <dbReference type="Pfam" id="PF05970"/>
    </source>
</evidence>
<dbReference type="GO" id="GO:0043139">
    <property type="term" value="F:5'-3' DNA helicase activity"/>
    <property type="evidence" value="ECO:0007669"/>
    <property type="project" value="UniProtKB-EC"/>
</dbReference>
<feature type="domain" description="DNA helicase Pif1-like DEAD-box helicase" evidence="2">
    <location>
        <begin position="268"/>
        <end position="323"/>
    </location>
</feature>
<sequence>MLDETNEFAKLFCKARDKTQNIQSVDYKLRLHGKIYQIYKHEDKPDIITCVFRSKVIDMLTFIKSGKPFGRTIADMFPYKRKLLLLYNAHVNIEICCQSMLIKSKGFSLGRLTYVHPASGELYFPRLLLNHIRGALNFDYLKNISGVMHSTFQLACKNLCLLEVIKNEVLFDKFWHSMYDDTITHFKSSFAIPNLKLFDTELKNYVLYELELLFNVVASSLEKQKLPKPNGHLLSDSLIVLDIASSSIASLLLPGGCTTHSRFKIHLNILPVIPGGTKEDIVHTSLCSFILLFKFKVLNLTKNMRLSSNGLSDDQKKELAIFTN</sequence>
<name>A0A2K2AUR1_POPTR</name>
<organism evidence="3 4">
    <name type="scientific">Populus trichocarpa</name>
    <name type="common">Western balsam poplar</name>
    <name type="synonym">Populus balsamifera subsp. trichocarpa</name>
    <dbReference type="NCBI Taxonomy" id="3694"/>
    <lineage>
        <taxon>Eukaryota</taxon>
        <taxon>Viridiplantae</taxon>
        <taxon>Streptophyta</taxon>
        <taxon>Embryophyta</taxon>
        <taxon>Tracheophyta</taxon>
        <taxon>Spermatophyta</taxon>
        <taxon>Magnoliopsida</taxon>
        <taxon>eudicotyledons</taxon>
        <taxon>Gunneridae</taxon>
        <taxon>Pentapetalae</taxon>
        <taxon>rosids</taxon>
        <taxon>fabids</taxon>
        <taxon>Malpighiales</taxon>
        <taxon>Salicaceae</taxon>
        <taxon>Saliceae</taxon>
        <taxon>Populus</taxon>
    </lineage>
</organism>
<dbReference type="Proteomes" id="UP000006729">
    <property type="component" value="Chromosome 4"/>
</dbReference>
<dbReference type="GO" id="GO:0016887">
    <property type="term" value="F:ATP hydrolysis activity"/>
    <property type="evidence" value="ECO:0007669"/>
    <property type="project" value="RHEA"/>
</dbReference>
<comment type="similarity">
    <text evidence="1">Belongs to the helicase family.</text>
</comment>
<dbReference type="GO" id="GO:0000723">
    <property type="term" value="P:telomere maintenance"/>
    <property type="evidence" value="ECO:0007669"/>
    <property type="project" value="InterPro"/>
</dbReference>
<dbReference type="STRING" id="3694.A0A2K2AUR1"/>
<dbReference type="PANTHER" id="PTHR10492:SF57">
    <property type="entry name" value="ATP-DEPENDENT DNA HELICASE"/>
    <property type="match status" value="1"/>
</dbReference>
<protein>
    <recommendedName>
        <fullName evidence="1">ATP-dependent DNA helicase</fullName>
        <ecNumber evidence="1">5.6.2.3</ecNumber>
    </recommendedName>
</protein>
<dbReference type="GO" id="GO:0006281">
    <property type="term" value="P:DNA repair"/>
    <property type="evidence" value="ECO:0007669"/>
    <property type="project" value="UniProtKB-KW"/>
</dbReference>
<gene>
    <name evidence="3" type="ORF">POPTR_004G146300</name>
</gene>
<reference evidence="3 4" key="1">
    <citation type="journal article" date="2006" name="Science">
        <title>The genome of black cottonwood, Populus trichocarpa (Torr. &amp; Gray).</title>
        <authorList>
            <person name="Tuskan G.A."/>
            <person name="Difazio S."/>
            <person name="Jansson S."/>
            <person name="Bohlmann J."/>
            <person name="Grigoriev I."/>
            <person name="Hellsten U."/>
            <person name="Putnam N."/>
            <person name="Ralph S."/>
            <person name="Rombauts S."/>
            <person name="Salamov A."/>
            <person name="Schein J."/>
            <person name="Sterck L."/>
            <person name="Aerts A."/>
            <person name="Bhalerao R.R."/>
            <person name="Bhalerao R.P."/>
            <person name="Blaudez D."/>
            <person name="Boerjan W."/>
            <person name="Brun A."/>
            <person name="Brunner A."/>
            <person name="Busov V."/>
            <person name="Campbell M."/>
            <person name="Carlson J."/>
            <person name="Chalot M."/>
            <person name="Chapman J."/>
            <person name="Chen G.L."/>
            <person name="Cooper D."/>
            <person name="Coutinho P.M."/>
            <person name="Couturier J."/>
            <person name="Covert S."/>
            <person name="Cronk Q."/>
            <person name="Cunningham R."/>
            <person name="Davis J."/>
            <person name="Degroeve S."/>
            <person name="Dejardin A."/>
            <person name="Depamphilis C."/>
            <person name="Detter J."/>
            <person name="Dirks B."/>
            <person name="Dubchak I."/>
            <person name="Duplessis S."/>
            <person name="Ehlting J."/>
            <person name="Ellis B."/>
            <person name="Gendler K."/>
            <person name="Goodstein D."/>
            <person name="Gribskov M."/>
            <person name="Grimwood J."/>
            <person name="Groover A."/>
            <person name="Gunter L."/>
            <person name="Hamberger B."/>
            <person name="Heinze B."/>
            <person name="Helariutta Y."/>
            <person name="Henrissat B."/>
            <person name="Holligan D."/>
            <person name="Holt R."/>
            <person name="Huang W."/>
            <person name="Islam-Faridi N."/>
            <person name="Jones S."/>
            <person name="Jones-Rhoades M."/>
            <person name="Jorgensen R."/>
            <person name="Joshi C."/>
            <person name="Kangasjarvi J."/>
            <person name="Karlsson J."/>
            <person name="Kelleher C."/>
            <person name="Kirkpatrick R."/>
            <person name="Kirst M."/>
            <person name="Kohler A."/>
            <person name="Kalluri U."/>
            <person name="Larimer F."/>
            <person name="Leebens-Mack J."/>
            <person name="Leple J.C."/>
            <person name="Locascio P."/>
            <person name="Lou Y."/>
            <person name="Lucas S."/>
            <person name="Martin F."/>
            <person name="Montanini B."/>
            <person name="Napoli C."/>
            <person name="Nelson D.R."/>
            <person name="Nelson C."/>
            <person name="Nieminen K."/>
            <person name="Nilsson O."/>
            <person name="Pereda V."/>
            <person name="Peter G."/>
            <person name="Philippe R."/>
            <person name="Pilate G."/>
            <person name="Poliakov A."/>
            <person name="Razumovskaya J."/>
            <person name="Richardson P."/>
            <person name="Rinaldi C."/>
            <person name="Ritland K."/>
            <person name="Rouze P."/>
            <person name="Ryaboy D."/>
            <person name="Schmutz J."/>
            <person name="Schrader J."/>
            <person name="Segerman B."/>
            <person name="Shin H."/>
            <person name="Siddiqui A."/>
            <person name="Sterky F."/>
            <person name="Terry A."/>
            <person name="Tsai C.J."/>
            <person name="Uberbacher E."/>
            <person name="Unneberg P."/>
            <person name="Vahala J."/>
            <person name="Wall K."/>
            <person name="Wessler S."/>
            <person name="Yang G."/>
            <person name="Yin T."/>
            <person name="Douglas C."/>
            <person name="Marra M."/>
            <person name="Sandberg G."/>
            <person name="Van de Peer Y."/>
            <person name="Rokhsar D."/>
        </authorList>
    </citation>
    <scope>NUCLEOTIDE SEQUENCE [LARGE SCALE GENOMIC DNA]</scope>
    <source>
        <strain evidence="4">cv. Nisqually</strain>
    </source>
</reference>
<keyword evidence="1" id="KW-0234">DNA repair</keyword>
<dbReference type="Pfam" id="PF05970">
    <property type="entry name" value="PIF1"/>
    <property type="match status" value="1"/>
</dbReference>
<comment type="cofactor">
    <cofactor evidence="1">
        <name>Mg(2+)</name>
        <dbReference type="ChEBI" id="CHEBI:18420"/>
    </cofactor>
</comment>
<dbReference type="InterPro" id="IPR010285">
    <property type="entry name" value="DNA_helicase_pif1-like_DEAD"/>
</dbReference>
<dbReference type="PANTHER" id="PTHR10492">
    <property type="match status" value="1"/>
</dbReference>
<dbReference type="InParanoid" id="A0A2K2AUR1"/>
<keyword evidence="1" id="KW-0067">ATP-binding</keyword>
<keyword evidence="4" id="KW-1185">Reference proteome</keyword>
<dbReference type="GO" id="GO:0006310">
    <property type="term" value="P:DNA recombination"/>
    <property type="evidence" value="ECO:0007669"/>
    <property type="project" value="UniProtKB-KW"/>
</dbReference>
<accession>A0A2K2AUR1</accession>
<evidence type="ECO:0000313" key="4">
    <source>
        <dbReference type="Proteomes" id="UP000006729"/>
    </source>
</evidence>
<proteinExistence type="inferred from homology"/>
<evidence type="ECO:0000313" key="3">
    <source>
        <dbReference type="EMBL" id="PNT41271.1"/>
    </source>
</evidence>
<dbReference type="EMBL" id="CM009293">
    <property type="protein sequence ID" value="PNT41271.1"/>
    <property type="molecule type" value="Genomic_DNA"/>
</dbReference>
<evidence type="ECO:0000256" key="1">
    <source>
        <dbReference type="RuleBase" id="RU363044"/>
    </source>
</evidence>
<keyword evidence="1" id="KW-0547">Nucleotide-binding</keyword>
<dbReference type="EC" id="5.6.2.3" evidence="1"/>
<dbReference type="GO" id="GO:0005524">
    <property type="term" value="F:ATP binding"/>
    <property type="evidence" value="ECO:0007669"/>
    <property type="project" value="UniProtKB-KW"/>
</dbReference>
<keyword evidence="1" id="KW-0347">Helicase</keyword>
<dbReference type="AlphaFoldDB" id="A0A2K2AUR1"/>
<keyword evidence="1" id="KW-0378">Hydrolase</keyword>
<keyword evidence="1" id="KW-0227">DNA damage</keyword>
<comment type="catalytic activity">
    <reaction evidence="1">
        <text>ATP + H2O = ADP + phosphate + H(+)</text>
        <dbReference type="Rhea" id="RHEA:13065"/>
        <dbReference type="ChEBI" id="CHEBI:15377"/>
        <dbReference type="ChEBI" id="CHEBI:15378"/>
        <dbReference type="ChEBI" id="CHEBI:30616"/>
        <dbReference type="ChEBI" id="CHEBI:43474"/>
        <dbReference type="ChEBI" id="CHEBI:456216"/>
        <dbReference type="EC" id="5.6.2.3"/>
    </reaction>
</comment>